<dbReference type="AlphaFoldDB" id="A0A409W457"/>
<dbReference type="GO" id="GO:0005634">
    <property type="term" value="C:nucleus"/>
    <property type="evidence" value="ECO:0007669"/>
    <property type="project" value="UniProtKB-SubCell"/>
</dbReference>
<keyword evidence="3" id="KW-0805">Transcription regulation</keyword>
<keyword evidence="5" id="KW-0539">Nucleus</keyword>
<dbReference type="CDD" id="cd00067">
    <property type="entry name" value="GAL4"/>
    <property type="match status" value="1"/>
</dbReference>
<evidence type="ECO:0000256" key="5">
    <source>
        <dbReference type="ARBA" id="ARBA00023242"/>
    </source>
</evidence>
<dbReference type="InterPro" id="IPR050815">
    <property type="entry name" value="TF_fung"/>
</dbReference>
<reference evidence="9 10" key="1">
    <citation type="journal article" date="2018" name="Evol. Lett.">
        <title>Horizontal gene cluster transfer increased hallucinogenic mushroom diversity.</title>
        <authorList>
            <person name="Reynolds H.T."/>
            <person name="Vijayakumar V."/>
            <person name="Gluck-Thaler E."/>
            <person name="Korotkin H.B."/>
            <person name="Matheny P.B."/>
            <person name="Slot J.C."/>
        </authorList>
    </citation>
    <scope>NUCLEOTIDE SEQUENCE [LARGE SCALE GENOMIC DNA]</scope>
    <source>
        <strain evidence="9 10">2629</strain>
    </source>
</reference>
<feature type="domain" description="Zn(2)-C6 fungal-type" evidence="8">
    <location>
        <begin position="18"/>
        <end position="50"/>
    </location>
</feature>
<dbReference type="OrthoDB" id="2309723at2759"/>
<feature type="region of interest" description="Disordered" evidence="7">
    <location>
        <begin position="244"/>
        <end position="264"/>
    </location>
</feature>
<dbReference type="Pfam" id="PF04082">
    <property type="entry name" value="Fungal_trans"/>
    <property type="match status" value="1"/>
</dbReference>
<evidence type="ECO:0000256" key="1">
    <source>
        <dbReference type="ARBA" id="ARBA00004123"/>
    </source>
</evidence>
<keyword evidence="10" id="KW-1185">Reference proteome</keyword>
<dbReference type="InterPro" id="IPR007219">
    <property type="entry name" value="XnlR_reg_dom"/>
</dbReference>
<dbReference type="InterPro" id="IPR036864">
    <property type="entry name" value="Zn2-C6_fun-type_DNA-bd_sf"/>
</dbReference>
<protein>
    <recommendedName>
        <fullName evidence="8">Zn(2)-C6 fungal-type domain-containing protein</fullName>
    </recommendedName>
</protein>
<evidence type="ECO:0000313" key="10">
    <source>
        <dbReference type="Proteomes" id="UP000284842"/>
    </source>
</evidence>
<dbReference type="GO" id="GO:0000981">
    <property type="term" value="F:DNA-binding transcription factor activity, RNA polymerase II-specific"/>
    <property type="evidence" value="ECO:0007669"/>
    <property type="project" value="InterPro"/>
</dbReference>
<dbReference type="InParanoid" id="A0A409W457"/>
<dbReference type="SUPFAM" id="SSF57701">
    <property type="entry name" value="Zn2/Cys6 DNA-binding domain"/>
    <property type="match status" value="1"/>
</dbReference>
<evidence type="ECO:0000256" key="2">
    <source>
        <dbReference type="ARBA" id="ARBA00022723"/>
    </source>
</evidence>
<dbReference type="GO" id="GO:0008270">
    <property type="term" value="F:zinc ion binding"/>
    <property type="evidence" value="ECO:0007669"/>
    <property type="project" value="InterPro"/>
</dbReference>
<dbReference type="STRING" id="181874.A0A409W457"/>
<evidence type="ECO:0000256" key="7">
    <source>
        <dbReference type="SAM" id="MobiDB-lite"/>
    </source>
</evidence>
<dbReference type="SMART" id="SM00066">
    <property type="entry name" value="GAL4"/>
    <property type="match status" value="1"/>
</dbReference>
<proteinExistence type="predicted"/>
<dbReference type="CDD" id="cd12148">
    <property type="entry name" value="fungal_TF_MHR"/>
    <property type="match status" value="1"/>
</dbReference>
<keyword evidence="6" id="KW-0175">Coiled coil</keyword>
<dbReference type="EMBL" id="NHTK01005826">
    <property type="protein sequence ID" value="PPQ73276.1"/>
    <property type="molecule type" value="Genomic_DNA"/>
</dbReference>
<keyword evidence="4" id="KW-0804">Transcription</keyword>
<accession>A0A409W457</accession>
<evidence type="ECO:0000256" key="3">
    <source>
        <dbReference type="ARBA" id="ARBA00023015"/>
    </source>
</evidence>
<dbReference type="Gene3D" id="4.10.240.10">
    <property type="entry name" value="Zn(2)-C6 fungal-type DNA-binding domain"/>
    <property type="match status" value="1"/>
</dbReference>
<sequence length="563" mass="61976">MSSKRSEGNQGYLPRGGACVSCRRRKMKCDGQHPICGQCDRAGRAEDCEYLVGQERSKVQILEDNISRLEARIQELQNPVVSAAAVSLHPPYVPPGSNSGPRNNLQEPPRHVAEKILANFFHYSSEFGFFLSVRRIHRAMVDPSPPGHPNRPAPALIFAIYLWAIHISTDPAIKSNEGSYLTRAIQEAATGLSVDHPAKIMHSIQAEVLLSSYFFANGRFFEGKYHVANAVSTALSAGLHKIRSANGGSRSSTPPPLAPPRDATEEGERIIGAWTVFTLDKAWAVALEHAPNFEHSDNPMSTKVDTPWPLEMEQFEQGQLPPNVRTSHTIINFLNSVATPDLGLSSRAVEAKAAVLMERVTKFISTSSANTNPSQVFQEFSALDGLIDQLKASIPPPNSLSQVQNPEQARRLALGYTLLSDVTLRLHAPFVQSSETSRRKRLSAAQMILDIVISLRKRQLVHINPLIGTAWVDAAQVMYEEISNIRAMRSSGTWSGNSPPPDEQPILNTVKRALDVMAEFAAEMPLMSASFPPLSILCDSITDSSLLLSAFQITEIRKTYRYL</sequence>
<keyword evidence="2" id="KW-0479">Metal-binding</keyword>
<dbReference type="PANTHER" id="PTHR47338:SF29">
    <property type="entry name" value="ZN(2)-C6 FUNGAL-TYPE DOMAIN-CONTAINING PROTEIN"/>
    <property type="match status" value="1"/>
</dbReference>
<gene>
    <name evidence="9" type="ORF">CVT24_009931</name>
</gene>
<dbReference type="PANTHER" id="PTHR47338">
    <property type="entry name" value="ZN(II)2CYS6 TRANSCRIPTION FACTOR (EUROFUNG)-RELATED"/>
    <property type="match status" value="1"/>
</dbReference>
<dbReference type="PROSITE" id="PS00463">
    <property type="entry name" value="ZN2_CY6_FUNGAL_1"/>
    <property type="match status" value="1"/>
</dbReference>
<evidence type="ECO:0000313" key="9">
    <source>
        <dbReference type="EMBL" id="PPQ73276.1"/>
    </source>
</evidence>
<name>A0A409W457_9AGAR</name>
<dbReference type="Pfam" id="PF00172">
    <property type="entry name" value="Zn_clus"/>
    <property type="match status" value="1"/>
</dbReference>
<dbReference type="PROSITE" id="PS50048">
    <property type="entry name" value="ZN2_CY6_FUNGAL_2"/>
    <property type="match status" value="1"/>
</dbReference>
<dbReference type="GO" id="GO:0003677">
    <property type="term" value="F:DNA binding"/>
    <property type="evidence" value="ECO:0007669"/>
    <property type="project" value="InterPro"/>
</dbReference>
<evidence type="ECO:0000259" key="8">
    <source>
        <dbReference type="PROSITE" id="PS50048"/>
    </source>
</evidence>
<comment type="subcellular location">
    <subcellularLocation>
        <location evidence="1">Nucleus</location>
    </subcellularLocation>
</comment>
<organism evidence="9 10">
    <name type="scientific">Panaeolus cyanescens</name>
    <dbReference type="NCBI Taxonomy" id="181874"/>
    <lineage>
        <taxon>Eukaryota</taxon>
        <taxon>Fungi</taxon>
        <taxon>Dikarya</taxon>
        <taxon>Basidiomycota</taxon>
        <taxon>Agaricomycotina</taxon>
        <taxon>Agaricomycetes</taxon>
        <taxon>Agaricomycetidae</taxon>
        <taxon>Agaricales</taxon>
        <taxon>Agaricineae</taxon>
        <taxon>Galeropsidaceae</taxon>
        <taxon>Panaeolus</taxon>
    </lineage>
</organism>
<dbReference type="InterPro" id="IPR001138">
    <property type="entry name" value="Zn2Cys6_DnaBD"/>
</dbReference>
<dbReference type="GO" id="GO:0006351">
    <property type="term" value="P:DNA-templated transcription"/>
    <property type="evidence" value="ECO:0007669"/>
    <property type="project" value="InterPro"/>
</dbReference>
<dbReference type="Proteomes" id="UP000284842">
    <property type="component" value="Unassembled WGS sequence"/>
</dbReference>
<feature type="coiled-coil region" evidence="6">
    <location>
        <begin position="52"/>
        <end position="79"/>
    </location>
</feature>
<evidence type="ECO:0000256" key="6">
    <source>
        <dbReference type="SAM" id="Coils"/>
    </source>
</evidence>
<comment type="caution">
    <text evidence="9">The sequence shown here is derived from an EMBL/GenBank/DDBJ whole genome shotgun (WGS) entry which is preliminary data.</text>
</comment>
<evidence type="ECO:0000256" key="4">
    <source>
        <dbReference type="ARBA" id="ARBA00023163"/>
    </source>
</evidence>